<dbReference type="Proteomes" id="UP000076738">
    <property type="component" value="Unassembled WGS sequence"/>
</dbReference>
<sequence>MVTHARRATGLPPKPTWSSVNIKQALAVPSRPPTSQVGLGQQLIHLPCSLCPGGTCVHKHFATFIWHPVLAEPHRAPTARQKALRAMQRHERLTAEQGTDLDDEELDEYEENMMHFLDRDAHDRASDRRGEDDIDDDEVDLRADDSAVVGPSTNEGDQPSISAAPDHTTDSDDAQPPRKKRKIPREFFNHRKVIFPPAPAYKGKSIIDMPNEVLTLIFREMSPPELVHLTKTCHRVYDLLRQPYADIAIWGYSRLGFGEMPGPHACLKDSHGCSLSEMRWAFLWFSGGPCELCGEWAAVPPLSFALTGTVRICPREECRRHWRAQLEAGTKKRFDWIRLTANEPVPKKKRDPTTTQSDQQNQGADVEMDDAETVAHDRGISSKLQNKKLLWRYICSHPRFLVALRERFQDQQHAWLHSVLHMAVKNPESIGMGLTEPPPQKVLNILDDYMSANNQRKRNKISPFPETLVDFTQIDFPDDTIRELVRNGMRWVEHAYLNPRWDFGHESKVQKLYRITDVQNALDEWIESGFDGTRAEVILKWKNAAMHVQEAMWHSHYLSNWREGRKGWRGTVRTNNDNMYRKAIRDLDKERQQRWEARCRAVSEAPARPIPLNWEDASNSPTLKRIKAEIEAYGVINARHIWKKHEAEIVAETEKLRTRRMRRMHEQKIRDRRRVAKAFWLYLRRNKEAPLKAGVKASTVIPAFRIFNTFPVVQRLPDTLKEVKNWDTWLVHAYLELNAWEAELTKLLPEVARLDACRADHLSRVDCVFRCLACDRAAVEHHSNRFTTSKSAGPGKRLPSTAMPPFKQSMTYKEIVEHECVERWDVNNCVIDAPGCSLARHACNLLNISPKETSQEDLHNFKKAWKCETCEVWLSWHEVYPHQLRHAWYAEKELRFTGLPHEPVGSLAKGLFERQIVASEPHRDVRKPRPEVWQIRATTRSLQSMSSALAVPTPVGHEIVPPNFCRKMLRASDEERRNTNVMCGICTAAARRNHPMGKDMLKAKILKYDGMRDHLQQRHGWAEIHTEDIILINSGLKK</sequence>
<feature type="region of interest" description="Disordered" evidence="1">
    <location>
        <begin position="117"/>
        <end position="183"/>
    </location>
</feature>
<dbReference type="InterPro" id="IPR036047">
    <property type="entry name" value="F-box-like_dom_sf"/>
</dbReference>
<dbReference type="AlphaFoldDB" id="A0A167HYZ7"/>
<dbReference type="InterPro" id="IPR001810">
    <property type="entry name" value="F-box_dom"/>
</dbReference>
<organism evidence="3 4">
    <name type="scientific">Calocera viscosa (strain TUFC12733)</name>
    <dbReference type="NCBI Taxonomy" id="1330018"/>
    <lineage>
        <taxon>Eukaryota</taxon>
        <taxon>Fungi</taxon>
        <taxon>Dikarya</taxon>
        <taxon>Basidiomycota</taxon>
        <taxon>Agaricomycotina</taxon>
        <taxon>Dacrymycetes</taxon>
        <taxon>Dacrymycetales</taxon>
        <taxon>Dacrymycetaceae</taxon>
        <taxon>Calocera</taxon>
    </lineage>
</organism>
<evidence type="ECO:0000256" key="1">
    <source>
        <dbReference type="SAM" id="MobiDB-lite"/>
    </source>
</evidence>
<feature type="domain" description="F-box" evidence="2">
    <location>
        <begin position="203"/>
        <end position="247"/>
    </location>
</feature>
<dbReference type="CDD" id="cd09917">
    <property type="entry name" value="F-box_SF"/>
    <property type="match status" value="1"/>
</dbReference>
<feature type="compositionally biased region" description="Polar residues" evidence="1">
    <location>
        <begin position="151"/>
        <end position="161"/>
    </location>
</feature>
<feature type="compositionally biased region" description="Basic and acidic residues" evidence="1">
    <location>
        <begin position="117"/>
        <end position="131"/>
    </location>
</feature>
<dbReference type="SUPFAM" id="SSF81383">
    <property type="entry name" value="F-box domain"/>
    <property type="match status" value="1"/>
</dbReference>
<evidence type="ECO:0000313" key="4">
    <source>
        <dbReference type="Proteomes" id="UP000076738"/>
    </source>
</evidence>
<reference evidence="3 4" key="1">
    <citation type="journal article" date="2016" name="Mol. Biol. Evol.">
        <title>Comparative Genomics of Early-Diverging Mushroom-Forming Fungi Provides Insights into the Origins of Lignocellulose Decay Capabilities.</title>
        <authorList>
            <person name="Nagy L.G."/>
            <person name="Riley R."/>
            <person name="Tritt A."/>
            <person name="Adam C."/>
            <person name="Daum C."/>
            <person name="Floudas D."/>
            <person name="Sun H."/>
            <person name="Yadav J.S."/>
            <person name="Pangilinan J."/>
            <person name="Larsson K.H."/>
            <person name="Matsuura K."/>
            <person name="Barry K."/>
            <person name="Labutti K."/>
            <person name="Kuo R."/>
            <person name="Ohm R.A."/>
            <person name="Bhattacharya S.S."/>
            <person name="Shirouzu T."/>
            <person name="Yoshinaga Y."/>
            <person name="Martin F.M."/>
            <person name="Grigoriev I.V."/>
            <person name="Hibbett D.S."/>
        </authorList>
    </citation>
    <scope>NUCLEOTIDE SEQUENCE [LARGE SCALE GENOMIC DNA]</scope>
    <source>
        <strain evidence="3 4">TUFC12733</strain>
    </source>
</reference>
<name>A0A167HYZ7_CALVF</name>
<evidence type="ECO:0000259" key="2">
    <source>
        <dbReference type="PROSITE" id="PS50181"/>
    </source>
</evidence>
<keyword evidence="4" id="KW-1185">Reference proteome</keyword>
<dbReference type="OrthoDB" id="10539741at2759"/>
<evidence type="ECO:0000313" key="3">
    <source>
        <dbReference type="EMBL" id="KZO92127.1"/>
    </source>
</evidence>
<proteinExistence type="predicted"/>
<gene>
    <name evidence="3" type="ORF">CALVIDRAFT_541310</name>
</gene>
<dbReference type="PROSITE" id="PS50181">
    <property type="entry name" value="FBOX"/>
    <property type="match status" value="1"/>
</dbReference>
<accession>A0A167HYZ7</accession>
<protein>
    <recommendedName>
        <fullName evidence="2">F-box domain-containing protein</fullName>
    </recommendedName>
</protein>
<feature type="region of interest" description="Disordered" evidence="1">
    <location>
        <begin position="345"/>
        <end position="368"/>
    </location>
</feature>
<dbReference type="Pfam" id="PF00646">
    <property type="entry name" value="F-box"/>
    <property type="match status" value="1"/>
</dbReference>
<dbReference type="EMBL" id="KV417314">
    <property type="protein sequence ID" value="KZO92127.1"/>
    <property type="molecule type" value="Genomic_DNA"/>
</dbReference>
<feature type="compositionally biased region" description="Polar residues" evidence="1">
    <location>
        <begin position="353"/>
        <end position="363"/>
    </location>
</feature>